<dbReference type="AlphaFoldDB" id="A0A7I8W4N0"/>
<keyword evidence="2" id="KW-1185">Reference proteome</keyword>
<evidence type="ECO:0000313" key="1">
    <source>
        <dbReference type="EMBL" id="CAD5122856.1"/>
    </source>
</evidence>
<comment type="caution">
    <text evidence="1">The sequence shown here is derived from an EMBL/GenBank/DDBJ whole genome shotgun (WGS) entry which is preliminary data.</text>
</comment>
<accession>A0A7I8W4N0</accession>
<proteinExistence type="predicted"/>
<dbReference type="EMBL" id="CAJFCJ010000018">
    <property type="protein sequence ID" value="CAD5122856.1"/>
    <property type="molecule type" value="Genomic_DNA"/>
</dbReference>
<organism evidence="1 2">
    <name type="scientific">Dimorphilus gyrociliatus</name>
    <dbReference type="NCBI Taxonomy" id="2664684"/>
    <lineage>
        <taxon>Eukaryota</taxon>
        <taxon>Metazoa</taxon>
        <taxon>Spiralia</taxon>
        <taxon>Lophotrochozoa</taxon>
        <taxon>Annelida</taxon>
        <taxon>Polychaeta</taxon>
        <taxon>Polychaeta incertae sedis</taxon>
        <taxon>Dinophilidae</taxon>
        <taxon>Dimorphilus</taxon>
    </lineage>
</organism>
<name>A0A7I8W4N0_9ANNE</name>
<protein>
    <submittedName>
        <fullName evidence="1">DgyrCDS11258</fullName>
    </submittedName>
</protein>
<reference evidence="1 2" key="1">
    <citation type="submission" date="2020-08" db="EMBL/GenBank/DDBJ databases">
        <authorList>
            <person name="Hejnol A."/>
        </authorList>
    </citation>
    <scope>NUCLEOTIDE SEQUENCE [LARGE SCALE GENOMIC DNA]</scope>
</reference>
<sequence>MVESGQRGLSRIKCVICNQILHQKCHKNQSQFICALRETFLKNKSRYLNQQRVDKDENIVAIGENGPSQNQEQGHIHTYINHDDCTKGLLDMSKENENHTTMNESNLSETQEHMQMDANMDHENYNINEEEEATYVDKEFQDLLGGS</sequence>
<gene>
    <name evidence="1" type="ORF">DGYR_LOCUS10606</name>
</gene>
<dbReference type="Proteomes" id="UP000549394">
    <property type="component" value="Unassembled WGS sequence"/>
</dbReference>
<evidence type="ECO:0000313" key="2">
    <source>
        <dbReference type="Proteomes" id="UP000549394"/>
    </source>
</evidence>